<evidence type="ECO:0000313" key="2">
    <source>
        <dbReference type="EMBL" id="MFC5056809.1"/>
    </source>
</evidence>
<dbReference type="EMBL" id="JBHSJB010000023">
    <property type="protein sequence ID" value="MFC5056809.1"/>
    <property type="molecule type" value="Genomic_DNA"/>
</dbReference>
<dbReference type="Proteomes" id="UP001595833">
    <property type="component" value="Unassembled WGS sequence"/>
</dbReference>
<feature type="transmembrane region" description="Helical" evidence="1">
    <location>
        <begin position="12"/>
        <end position="28"/>
    </location>
</feature>
<keyword evidence="3" id="KW-1185">Reference proteome</keyword>
<feature type="transmembrane region" description="Helical" evidence="1">
    <location>
        <begin position="66"/>
        <end position="87"/>
    </location>
</feature>
<accession>A0ABV9Y3A3</accession>
<protein>
    <submittedName>
        <fullName evidence="2">Pentapeptide repeat-containing protein</fullName>
    </submittedName>
</protein>
<dbReference type="RefSeq" id="WP_344034548.1">
    <property type="nucleotide sequence ID" value="NZ_BAAAKE010000001.1"/>
</dbReference>
<keyword evidence="1" id="KW-0812">Transmembrane</keyword>
<keyword evidence="1" id="KW-0472">Membrane</keyword>
<name>A0ABV9Y3A3_9PSEU</name>
<sequence>MREALDVLRPYWPALLALLALLVVRRSLRTAHLRWTRGGPPAPRPAREDRSLTGARGRMAWSVARWLVAAVVLAGATGFGLFVLLGTPRLPSSDSFTTAELLELLKIGLAVVGGLGAVVALAVAYRKQQVSEAAHVIATRQEERERTKFHNERYGAAAEQLGHERFAVRLAGVHAMVNLADDWPARRQVCVDVLCAYLRTPVPEDDPNEAEVRQVVLTTLLEHEWPAGGAPVTVDLRNARLVDLDMANRVFKGAFIFDNARFGGARTSFEGAEFFGRTSFRGAEFTAHRTTFSSASVARATLDFTGATFAGGSVDFTFARLSEAVVALDRISVDGTAFDFGSVELSAGALSFRQAHLRDGALSFARATLGRRRGWEGELRLSEVDAERTAIDLESCRLVNAVVDVREARFADCRLEGSPTGGRVVALRDEGAGPAAFAAELRALLGAGDREDPGAEPAQ</sequence>
<gene>
    <name evidence="2" type="ORF">ACFPFM_24070</name>
</gene>
<feature type="transmembrane region" description="Helical" evidence="1">
    <location>
        <begin position="107"/>
        <end position="125"/>
    </location>
</feature>
<evidence type="ECO:0000256" key="1">
    <source>
        <dbReference type="SAM" id="Phobius"/>
    </source>
</evidence>
<organism evidence="2 3">
    <name type="scientific">Saccharothrix xinjiangensis</name>
    <dbReference type="NCBI Taxonomy" id="204798"/>
    <lineage>
        <taxon>Bacteria</taxon>
        <taxon>Bacillati</taxon>
        <taxon>Actinomycetota</taxon>
        <taxon>Actinomycetes</taxon>
        <taxon>Pseudonocardiales</taxon>
        <taxon>Pseudonocardiaceae</taxon>
        <taxon>Saccharothrix</taxon>
    </lineage>
</organism>
<keyword evidence="1" id="KW-1133">Transmembrane helix</keyword>
<comment type="caution">
    <text evidence="2">The sequence shown here is derived from an EMBL/GenBank/DDBJ whole genome shotgun (WGS) entry which is preliminary data.</text>
</comment>
<reference evidence="3" key="1">
    <citation type="journal article" date="2019" name="Int. J. Syst. Evol. Microbiol.">
        <title>The Global Catalogue of Microorganisms (GCM) 10K type strain sequencing project: providing services to taxonomists for standard genome sequencing and annotation.</title>
        <authorList>
            <consortium name="The Broad Institute Genomics Platform"/>
            <consortium name="The Broad Institute Genome Sequencing Center for Infectious Disease"/>
            <person name="Wu L."/>
            <person name="Ma J."/>
        </authorList>
    </citation>
    <scope>NUCLEOTIDE SEQUENCE [LARGE SCALE GENOMIC DNA]</scope>
    <source>
        <strain evidence="3">KCTC 12848</strain>
    </source>
</reference>
<evidence type="ECO:0000313" key="3">
    <source>
        <dbReference type="Proteomes" id="UP001595833"/>
    </source>
</evidence>
<proteinExistence type="predicted"/>